<feature type="domain" description="DUF3502" evidence="2">
    <location>
        <begin position="421"/>
        <end position="489"/>
    </location>
</feature>
<name>A0A430AXM7_9ENTE</name>
<dbReference type="SUPFAM" id="SSF53850">
    <property type="entry name" value="Periplasmic binding protein-like II"/>
    <property type="match status" value="1"/>
</dbReference>
<protein>
    <submittedName>
        <fullName evidence="3">Sugar ABC transporter substrate-binding protein</fullName>
    </submittedName>
</protein>
<sequence>MKRSFKKMLFSAAVLGLAGVVLAGCSSIQGDNKKAGKSDDGTETILMYKVGDKPADYDKYMEYVNEKMKDKLDVKLDIQYIGWGDYEEKMQVITSSGEDYDIAFADNFATNAQKGAYADLTELAPKYAKETYDNLDPAYIKGNTINGKLYAMGVNANSSAQIMLTFPKAVLDKHNLDISGIKTLADLEPLLEVIKEKEPELTPIAAGLNFRIGGDIDYVFDNNLPIGIDLHGDTSKIINPFDSSDTLKRDLKTMHDFYQKGYVPKDAATSNQEYALKENTWFARLETQGPFDYGDSLLTQAAGRELVSVPITMAVKNNTQARVANYVISSSSKKKEKALEVINLINTDSDLLTTMVYGLEGETWKKLDNNRMEVLDAYDATNVISGAWMTGDNSKIYINKNVTDEQVAQRDEVIANAEQSPLLGFNLDTSKIKTEIANISNVSNQYLSGLHTGTLDPDETIPEFNEKLKQAGMDKVLEEVQKQYDAFLKENK</sequence>
<organism evidence="3 4">
    <name type="scientific">Vagococcus acidifermentans</name>
    <dbReference type="NCBI Taxonomy" id="564710"/>
    <lineage>
        <taxon>Bacteria</taxon>
        <taxon>Bacillati</taxon>
        <taxon>Bacillota</taxon>
        <taxon>Bacilli</taxon>
        <taxon>Lactobacillales</taxon>
        <taxon>Enterococcaceae</taxon>
        <taxon>Vagococcus</taxon>
    </lineage>
</organism>
<accession>A0A430AXM7</accession>
<dbReference type="PANTHER" id="PTHR43649:SF17">
    <property type="entry name" value="ABC TRANSPORTER SOLUTE BINDING PROTEIN-SUGAR TRANSPORT"/>
    <property type="match status" value="1"/>
</dbReference>
<gene>
    <name evidence="3" type="ORF">CBF27_04605</name>
</gene>
<dbReference type="PANTHER" id="PTHR43649">
    <property type="entry name" value="ARABINOSE-BINDING PROTEIN-RELATED"/>
    <property type="match status" value="1"/>
</dbReference>
<dbReference type="Pfam" id="PF01547">
    <property type="entry name" value="SBP_bac_1"/>
    <property type="match status" value="1"/>
</dbReference>
<dbReference type="Pfam" id="PF12010">
    <property type="entry name" value="DUF3502"/>
    <property type="match status" value="1"/>
</dbReference>
<keyword evidence="4" id="KW-1185">Reference proteome</keyword>
<feature type="chain" id="PRO_5039232289" evidence="1">
    <location>
        <begin position="24"/>
        <end position="492"/>
    </location>
</feature>
<dbReference type="InterPro" id="IPR022627">
    <property type="entry name" value="DUF3502"/>
</dbReference>
<dbReference type="InterPro" id="IPR006059">
    <property type="entry name" value="SBP"/>
</dbReference>
<dbReference type="OrthoDB" id="7936627at2"/>
<feature type="signal peptide" evidence="1">
    <location>
        <begin position="1"/>
        <end position="23"/>
    </location>
</feature>
<proteinExistence type="predicted"/>
<evidence type="ECO:0000256" key="1">
    <source>
        <dbReference type="SAM" id="SignalP"/>
    </source>
</evidence>
<dbReference type="Proteomes" id="UP000286773">
    <property type="component" value="Unassembled WGS sequence"/>
</dbReference>
<dbReference type="AlphaFoldDB" id="A0A430AXM7"/>
<dbReference type="InterPro" id="IPR050490">
    <property type="entry name" value="Bact_solute-bd_prot1"/>
</dbReference>
<dbReference type="RefSeq" id="WP_126812864.1">
    <property type="nucleotide sequence ID" value="NZ_NGKC01000004.1"/>
</dbReference>
<reference evidence="3 4" key="1">
    <citation type="submission" date="2017-05" db="EMBL/GenBank/DDBJ databases">
        <title>Vagococcus spp. assemblies.</title>
        <authorList>
            <person name="Gulvik C.A."/>
        </authorList>
    </citation>
    <scope>NUCLEOTIDE SEQUENCE [LARGE SCALE GENOMIC DNA]</scope>
    <source>
        <strain evidence="3 4">LMG 24798</strain>
    </source>
</reference>
<keyword evidence="1" id="KW-0732">Signal</keyword>
<evidence type="ECO:0000313" key="3">
    <source>
        <dbReference type="EMBL" id="RSU12822.1"/>
    </source>
</evidence>
<dbReference type="PROSITE" id="PS51257">
    <property type="entry name" value="PROKAR_LIPOPROTEIN"/>
    <property type="match status" value="1"/>
</dbReference>
<dbReference type="Gene3D" id="3.40.190.10">
    <property type="entry name" value="Periplasmic binding protein-like II"/>
    <property type="match status" value="1"/>
</dbReference>
<evidence type="ECO:0000313" key="4">
    <source>
        <dbReference type="Proteomes" id="UP000286773"/>
    </source>
</evidence>
<dbReference type="EMBL" id="NGKC01000004">
    <property type="protein sequence ID" value="RSU12822.1"/>
    <property type="molecule type" value="Genomic_DNA"/>
</dbReference>
<evidence type="ECO:0000259" key="2">
    <source>
        <dbReference type="Pfam" id="PF12010"/>
    </source>
</evidence>
<comment type="caution">
    <text evidence="3">The sequence shown here is derived from an EMBL/GenBank/DDBJ whole genome shotgun (WGS) entry which is preliminary data.</text>
</comment>